<name>A0A918QH72_9ACTN</name>
<dbReference type="InterPro" id="IPR037455">
    <property type="entry name" value="LucA/IucC-like"/>
</dbReference>
<dbReference type="PANTHER" id="PTHR34384">
    <property type="entry name" value="L-2,3-DIAMINOPROPANOATE--CITRATE LIGASE"/>
    <property type="match status" value="1"/>
</dbReference>
<evidence type="ECO:0000259" key="3">
    <source>
        <dbReference type="Pfam" id="PF04183"/>
    </source>
</evidence>
<feature type="domain" description="Aerobactin siderophore biosynthesis IucA/IucC N-terminal" evidence="3">
    <location>
        <begin position="160"/>
        <end position="365"/>
    </location>
</feature>
<dbReference type="Gene3D" id="1.10.510.40">
    <property type="match status" value="1"/>
</dbReference>
<reference evidence="5" key="2">
    <citation type="submission" date="2020-09" db="EMBL/GenBank/DDBJ databases">
        <authorList>
            <person name="Sun Q."/>
            <person name="Ohkuma M."/>
        </authorList>
    </citation>
    <scope>NUCLEOTIDE SEQUENCE</scope>
    <source>
        <strain evidence="5">JCM 4988</strain>
    </source>
</reference>
<dbReference type="GO" id="GO:0019290">
    <property type="term" value="P:siderophore biosynthetic process"/>
    <property type="evidence" value="ECO:0007669"/>
    <property type="project" value="InterPro"/>
</dbReference>
<evidence type="ECO:0000259" key="4">
    <source>
        <dbReference type="Pfam" id="PF06276"/>
    </source>
</evidence>
<dbReference type="GO" id="GO:0016881">
    <property type="term" value="F:acid-amino acid ligase activity"/>
    <property type="evidence" value="ECO:0007669"/>
    <property type="project" value="UniProtKB-ARBA"/>
</dbReference>
<dbReference type="Pfam" id="PF06276">
    <property type="entry name" value="FhuF"/>
    <property type="match status" value="1"/>
</dbReference>
<dbReference type="EMBL" id="BMWG01000019">
    <property type="protein sequence ID" value="GGZ49464.1"/>
    <property type="molecule type" value="Genomic_DNA"/>
</dbReference>
<evidence type="ECO:0000313" key="6">
    <source>
        <dbReference type="Proteomes" id="UP000630936"/>
    </source>
</evidence>
<evidence type="ECO:0000313" key="5">
    <source>
        <dbReference type="EMBL" id="GGZ49464.1"/>
    </source>
</evidence>
<comment type="similarity">
    <text evidence="2">Belongs to the IucA/IucC family.</text>
</comment>
<evidence type="ECO:0000256" key="2">
    <source>
        <dbReference type="ARBA" id="ARBA00007832"/>
    </source>
</evidence>
<dbReference type="Pfam" id="PF04183">
    <property type="entry name" value="IucA_IucC"/>
    <property type="match status" value="1"/>
</dbReference>
<feature type="domain" description="Aerobactin siderophore biosynthesis IucA/IucC-like C-terminal" evidence="4">
    <location>
        <begin position="404"/>
        <end position="541"/>
    </location>
</feature>
<dbReference type="InterPro" id="IPR007310">
    <property type="entry name" value="Aerobactin_biosyn_IucA/IucC_N"/>
</dbReference>
<dbReference type="Proteomes" id="UP000630936">
    <property type="component" value="Unassembled WGS sequence"/>
</dbReference>
<accession>A0A918QH72</accession>
<reference evidence="5" key="1">
    <citation type="journal article" date="2014" name="Int. J. Syst. Evol. Microbiol.">
        <title>Complete genome sequence of Corynebacterium casei LMG S-19264T (=DSM 44701T), isolated from a smear-ripened cheese.</title>
        <authorList>
            <consortium name="US DOE Joint Genome Institute (JGI-PGF)"/>
            <person name="Walter F."/>
            <person name="Albersmeier A."/>
            <person name="Kalinowski J."/>
            <person name="Ruckert C."/>
        </authorList>
    </citation>
    <scope>NUCLEOTIDE SEQUENCE</scope>
    <source>
        <strain evidence="5">JCM 4988</strain>
    </source>
</reference>
<dbReference type="AlphaFoldDB" id="A0A918QH72"/>
<proteinExistence type="inferred from homology"/>
<dbReference type="PANTHER" id="PTHR34384:SF5">
    <property type="entry name" value="L-2,3-DIAMINOPROPANOATE--CITRATE LIGASE"/>
    <property type="match status" value="1"/>
</dbReference>
<protein>
    <submittedName>
        <fullName evidence="5">Rhizobactin siderophore biosynthesis protein RhbC</fullName>
    </submittedName>
</protein>
<comment type="pathway">
    <text evidence="1">Siderophore biosynthesis.</text>
</comment>
<organism evidence="5 6">
    <name type="scientific">Streptomyces inusitatus</name>
    <dbReference type="NCBI Taxonomy" id="68221"/>
    <lineage>
        <taxon>Bacteria</taxon>
        <taxon>Bacillati</taxon>
        <taxon>Actinomycetota</taxon>
        <taxon>Actinomycetes</taxon>
        <taxon>Kitasatosporales</taxon>
        <taxon>Streptomycetaceae</taxon>
        <taxon>Streptomyces</taxon>
    </lineage>
</organism>
<sequence length="576" mass="62481">MTVTCADQERSLLLKVLSALVREDVVGLRSRSTPWQGPDGPWLRLAAPGDDDAWLLPVSHVAPGFQCDTEARLPLLRRESDGAELTTTDTVVAALGALADPGDRPGFDAFAAECRQTLTAHRLHAETHHETSAELTARHGPDPAHWTGPHAALAFDTLAARLDHPVYPTAHSRPGLTEADLTAYAPEFHPRFPLRWLLLPPDAVTAHGWDPAVLPSPRPDDGRFALPVHPLTARDALREALRSTGLEDRAELLEQPGPEAVPTLSMRTVALTADPAIHLKLPLATSALGRLNRRTVKPGTLTDGAAGQRLLERVIAGEPRFRDTILHADETRYAHAGHELLAVLCRRLPAGLENTAVVPLAALLAPAPDGRLIVDHLAARFHGGDPLALLDSLLTLLFDWQTTLFGHGIALESHQQNISLLLDRPAGRTRLRLLFKDNDGPRVNTARLRATLGTGPETFDDRRILHDTDQPVLDLFTTITVHLCAGAYAFGLARRGHTPLGPLLDLVRDRLTEAADRLDTARGALLRTHVLDAAHLPIKAMVTAGTLLAKERSGALDINKHYATGPNYLAPGRQDR</sequence>
<gene>
    <name evidence="5" type="primary">rhbC</name>
    <name evidence="5" type="ORF">GCM10010387_49650</name>
</gene>
<dbReference type="InterPro" id="IPR022770">
    <property type="entry name" value="IucA/IucC-like_C"/>
</dbReference>
<comment type="caution">
    <text evidence="5">The sequence shown here is derived from an EMBL/GenBank/DDBJ whole genome shotgun (WGS) entry which is preliminary data.</text>
</comment>
<keyword evidence="6" id="KW-1185">Reference proteome</keyword>
<evidence type="ECO:0000256" key="1">
    <source>
        <dbReference type="ARBA" id="ARBA00004924"/>
    </source>
</evidence>
<dbReference type="RefSeq" id="WP_229869326.1">
    <property type="nucleotide sequence ID" value="NZ_BMWG01000019.1"/>
</dbReference>